<proteinExistence type="predicted"/>
<dbReference type="AlphaFoldDB" id="A0A6P8B683"/>
<name>A0A6P8B683_PYRGI</name>
<organism evidence="1 2">
    <name type="scientific">Pyricularia grisea</name>
    <name type="common">Crabgrass-specific blast fungus</name>
    <name type="synonym">Magnaporthe grisea</name>
    <dbReference type="NCBI Taxonomy" id="148305"/>
    <lineage>
        <taxon>Eukaryota</taxon>
        <taxon>Fungi</taxon>
        <taxon>Dikarya</taxon>
        <taxon>Ascomycota</taxon>
        <taxon>Pezizomycotina</taxon>
        <taxon>Sordariomycetes</taxon>
        <taxon>Sordariomycetidae</taxon>
        <taxon>Magnaporthales</taxon>
        <taxon>Pyriculariaceae</taxon>
        <taxon>Pyricularia</taxon>
    </lineage>
</organism>
<evidence type="ECO:0000313" key="1">
    <source>
        <dbReference type="Proteomes" id="UP000515153"/>
    </source>
</evidence>
<reference evidence="2" key="3">
    <citation type="submission" date="2025-08" db="UniProtKB">
        <authorList>
            <consortium name="RefSeq"/>
        </authorList>
    </citation>
    <scope>IDENTIFICATION</scope>
    <source>
        <strain evidence="2">NI907</strain>
    </source>
</reference>
<reference evidence="2" key="2">
    <citation type="submission" date="2019-10" db="EMBL/GenBank/DDBJ databases">
        <authorList>
            <consortium name="NCBI Genome Project"/>
        </authorList>
    </citation>
    <scope>NUCLEOTIDE SEQUENCE</scope>
    <source>
        <strain evidence="2">NI907</strain>
    </source>
</reference>
<evidence type="ECO:0000313" key="2">
    <source>
        <dbReference type="RefSeq" id="XP_030982746.1"/>
    </source>
</evidence>
<dbReference type="RefSeq" id="XP_030982746.1">
    <property type="nucleotide sequence ID" value="XM_031125556.1"/>
</dbReference>
<feature type="non-terminal residue" evidence="2">
    <location>
        <position position="1"/>
    </location>
</feature>
<gene>
    <name evidence="2" type="ORF">PgNI_05525</name>
</gene>
<dbReference type="GeneID" id="41960465"/>
<sequence>ETLAVTIKKAFNTVIAPWFLSCNHLRNGFKSQSAYSMMETSTSSTNPWRNVRDNARTSLSRLGTTKGLLGLGIYASGDLFFSNQARQPGFHMLGAFCMFQFPFSGAEMTF</sequence>
<keyword evidence="1" id="KW-1185">Reference proteome</keyword>
<reference evidence="1 2" key="1">
    <citation type="journal article" date="2019" name="Mol. Biol. Evol.">
        <title>Blast fungal genomes show frequent chromosomal changes, gene gains and losses, and effector gene turnover.</title>
        <authorList>
            <person name="Gomez Luciano L.B."/>
            <person name="Jason Tsai I."/>
            <person name="Chuma I."/>
            <person name="Tosa Y."/>
            <person name="Chen Y.H."/>
            <person name="Li J.Y."/>
            <person name="Li M.Y."/>
            <person name="Jade Lu M.Y."/>
            <person name="Nakayashiki H."/>
            <person name="Li W.H."/>
        </authorList>
    </citation>
    <scope>NUCLEOTIDE SEQUENCE [LARGE SCALE GENOMIC DNA]</scope>
    <source>
        <strain evidence="1 2">NI907</strain>
    </source>
</reference>
<dbReference type="Proteomes" id="UP000515153">
    <property type="component" value="Chromosome I"/>
</dbReference>
<protein>
    <submittedName>
        <fullName evidence="2">Uncharacterized protein</fullName>
    </submittedName>
</protein>
<dbReference type="KEGG" id="pgri:PgNI_05525"/>
<accession>A0A6P8B683</accession>